<organism evidence="2 3">
    <name type="scientific">Stenotrophomonas daejeonensis</name>
    <dbReference type="NCBI Taxonomy" id="659018"/>
    <lineage>
        <taxon>Bacteria</taxon>
        <taxon>Pseudomonadati</taxon>
        <taxon>Pseudomonadota</taxon>
        <taxon>Gammaproteobacteria</taxon>
        <taxon>Lysobacterales</taxon>
        <taxon>Lysobacteraceae</taxon>
        <taxon>Stenotrophomonas</taxon>
    </lineage>
</organism>
<keyword evidence="1" id="KW-0732">Signal</keyword>
<accession>A0A0R0DWR0</accession>
<comment type="caution">
    <text evidence="2">The sequence shown here is derived from an EMBL/GenBank/DDBJ whole genome shotgun (WGS) entry which is preliminary data.</text>
</comment>
<gene>
    <name evidence="2" type="ORF">ABB34_12685</name>
</gene>
<evidence type="ECO:0000313" key="2">
    <source>
        <dbReference type="EMBL" id="KRG83170.1"/>
    </source>
</evidence>
<proteinExistence type="predicted"/>
<reference evidence="2 3" key="1">
    <citation type="submission" date="2015-05" db="EMBL/GenBank/DDBJ databases">
        <title>Genome sequencing and analysis of members of genus Stenotrophomonas.</title>
        <authorList>
            <person name="Patil P.P."/>
            <person name="Midha S."/>
            <person name="Patil P.B."/>
        </authorList>
    </citation>
    <scope>NUCLEOTIDE SEQUENCE [LARGE SCALE GENOMIC DNA]</scope>
    <source>
        <strain evidence="2 3">JCM 16244</strain>
    </source>
</reference>
<feature type="chain" id="PRO_5006396460" evidence="1">
    <location>
        <begin position="25"/>
        <end position="152"/>
    </location>
</feature>
<dbReference type="AlphaFoldDB" id="A0A0R0DWR0"/>
<dbReference type="PATRIC" id="fig|659018.3.peg.2671"/>
<keyword evidence="3" id="KW-1185">Reference proteome</keyword>
<evidence type="ECO:0000313" key="3">
    <source>
        <dbReference type="Proteomes" id="UP000050940"/>
    </source>
</evidence>
<protein>
    <submittedName>
        <fullName evidence="2">Uncharacterized protein</fullName>
    </submittedName>
</protein>
<feature type="signal peptide" evidence="1">
    <location>
        <begin position="1"/>
        <end position="24"/>
    </location>
</feature>
<dbReference type="Proteomes" id="UP000050940">
    <property type="component" value="Unassembled WGS sequence"/>
</dbReference>
<dbReference type="RefSeq" id="WP_057641687.1">
    <property type="nucleotide sequence ID" value="NZ_LDJP01000078.1"/>
</dbReference>
<name>A0A0R0DWR0_9GAMM</name>
<sequence length="152" mass="15811">MFRLTAVAVIPLFAASAATATALADGEASNAGLVVSLPPGGCTLLVHPDGSGSIHYGAAPRTVQVAAQAFDFDRVLQSLRESVQGEDAEAPAGTQPGAGVVFPGTNVVRRFDDMALARSLLETGWKSRLPPTDLWHGNDEAHAVIQRTCGFD</sequence>
<evidence type="ECO:0000256" key="1">
    <source>
        <dbReference type="SAM" id="SignalP"/>
    </source>
</evidence>
<dbReference type="EMBL" id="LDJP01000078">
    <property type="protein sequence ID" value="KRG83170.1"/>
    <property type="molecule type" value="Genomic_DNA"/>
</dbReference>